<dbReference type="EMBL" id="MVGC01002120">
    <property type="protein sequence ID" value="RJE16936.1"/>
    <property type="molecule type" value="Genomic_DNA"/>
</dbReference>
<evidence type="ECO:0000313" key="1">
    <source>
        <dbReference type="EMBL" id="RJE16936.1"/>
    </source>
</evidence>
<proteinExistence type="predicted"/>
<dbReference type="OrthoDB" id="5340163at2759"/>
<comment type="caution">
    <text evidence="1">The sequence shown here is derived from an EMBL/GenBank/DDBJ whole genome shotgun (WGS) entry which is preliminary data.</text>
</comment>
<protein>
    <submittedName>
        <fullName evidence="1">Uncharacterized protein</fullName>
    </submittedName>
</protein>
<feature type="non-terminal residue" evidence="1">
    <location>
        <position position="77"/>
    </location>
</feature>
<sequence length="77" mass="8796">MMLLSVKVDAALSSSCLTDTGKYVVRLQRQCFFRTFPPERVWLYVKISQNLNKFCSDDFTIQLAGLVLDGVEDKFAK</sequence>
<dbReference type="Proteomes" id="UP000266188">
    <property type="component" value="Unassembled WGS sequence"/>
</dbReference>
<evidence type="ECO:0000313" key="2">
    <source>
        <dbReference type="Proteomes" id="UP000266188"/>
    </source>
</evidence>
<accession>A0A3A2Z221</accession>
<keyword evidence="2" id="KW-1185">Reference proteome</keyword>
<reference evidence="2" key="1">
    <citation type="submission" date="2017-02" db="EMBL/GenBank/DDBJ databases">
        <authorList>
            <person name="Tafer H."/>
            <person name="Lopandic K."/>
        </authorList>
    </citation>
    <scope>NUCLEOTIDE SEQUENCE [LARGE SCALE GENOMIC DNA]</scope>
    <source>
        <strain evidence="2">CBS 366.77</strain>
    </source>
</reference>
<organism evidence="1 2">
    <name type="scientific">Aspergillus sclerotialis</name>
    <dbReference type="NCBI Taxonomy" id="2070753"/>
    <lineage>
        <taxon>Eukaryota</taxon>
        <taxon>Fungi</taxon>
        <taxon>Dikarya</taxon>
        <taxon>Ascomycota</taxon>
        <taxon>Pezizomycotina</taxon>
        <taxon>Eurotiomycetes</taxon>
        <taxon>Eurotiomycetidae</taxon>
        <taxon>Eurotiales</taxon>
        <taxon>Aspergillaceae</taxon>
        <taxon>Aspergillus</taxon>
        <taxon>Aspergillus subgen. Polypaecilum</taxon>
    </lineage>
</organism>
<dbReference type="AlphaFoldDB" id="A0A3A2Z221"/>
<name>A0A3A2Z221_9EURO</name>
<gene>
    <name evidence="1" type="ORF">PHISCL_10727</name>
</gene>